<dbReference type="OrthoDB" id="6399635at2"/>
<evidence type="ECO:0000313" key="4">
    <source>
        <dbReference type="Proteomes" id="UP000304900"/>
    </source>
</evidence>
<evidence type="ECO:0000313" key="3">
    <source>
        <dbReference type="EMBL" id="TKT86632.1"/>
    </source>
</evidence>
<comment type="caution">
    <text evidence="3">The sequence shown here is derived from an EMBL/GenBank/DDBJ whole genome shotgun (WGS) entry which is preliminary data.</text>
</comment>
<dbReference type="SUPFAM" id="SSF52833">
    <property type="entry name" value="Thioredoxin-like"/>
    <property type="match status" value="1"/>
</dbReference>
<protein>
    <submittedName>
        <fullName evidence="3">Redoxin domain-containing protein</fullName>
    </submittedName>
</protein>
<organism evidence="3 4">
    <name type="scientific">Dyadobacter frigoris</name>
    <dbReference type="NCBI Taxonomy" id="2576211"/>
    <lineage>
        <taxon>Bacteria</taxon>
        <taxon>Pseudomonadati</taxon>
        <taxon>Bacteroidota</taxon>
        <taxon>Cytophagia</taxon>
        <taxon>Cytophagales</taxon>
        <taxon>Spirosomataceae</taxon>
        <taxon>Dyadobacter</taxon>
    </lineage>
</organism>
<dbReference type="Pfam" id="PF14289">
    <property type="entry name" value="DUF4369"/>
    <property type="match status" value="1"/>
</dbReference>
<dbReference type="Pfam" id="PF00578">
    <property type="entry name" value="AhpC-TSA"/>
    <property type="match status" value="1"/>
</dbReference>
<dbReference type="InterPro" id="IPR000866">
    <property type="entry name" value="AhpC/TSA"/>
</dbReference>
<dbReference type="InterPro" id="IPR025380">
    <property type="entry name" value="DUF4369"/>
</dbReference>
<dbReference type="Gene3D" id="3.40.30.10">
    <property type="entry name" value="Glutaredoxin"/>
    <property type="match status" value="1"/>
</dbReference>
<feature type="domain" description="Thioredoxin" evidence="2">
    <location>
        <begin position="324"/>
        <end position="465"/>
    </location>
</feature>
<gene>
    <name evidence="3" type="ORF">FDK13_31800</name>
</gene>
<dbReference type="PANTHER" id="PTHR42852:SF13">
    <property type="entry name" value="PROTEIN DIPZ"/>
    <property type="match status" value="1"/>
</dbReference>
<dbReference type="EMBL" id="SZVO01000023">
    <property type="protein sequence ID" value="TKT86632.1"/>
    <property type="molecule type" value="Genomic_DNA"/>
</dbReference>
<evidence type="ECO:0000259" key="2">
    <source>
        <dbReference type="PROSITE" id="PS51352"/>
    </source>
</evidence>
<dbReference type="Proteomes" id="UP000304900">
    <property type="component" value="Unassembled WGS sequence"/>
</dbReference>
<dbReference type="RefSeq" id="WP_137344057.1">
    <property type="nucleotide sequence ID" value="NZ_BSQH01000026.1"/>
</dbReference>
<dbReference type="Pfam" id="PF17127">
    <property type="entry name" value="DUF5106"/>
    <property type="match status" value="1"/>
</dbReference>
<feature type="coiled-coil region" evidence="1">
    <location>
        <begin position="130"/>
        <end position="168"/>
    </location>
</feature>
<keyword evidence="4" id="KW-1185">Reference proteome</keyword>
<evidence type="ECO:0000256" key="1">
    <source>
        <dbReference type="SAM" id="Coils"/>
    </source>
</evidence>
<dbReference type="InterPro" id="IPR033395">
    <property type="entry name" value="DUF5106"/>
</dbReference>
<dbReference type="PANTHER" id="PTHR42852">
    <property type="entry name" value="THIOL:DISULFIDE INTERCHANGE PROTEIN DSBE"/>
    <property type="match status" value="1"/>
</dbReference>
<dbReference type="InterPro" id="IPR013766">
    <property type="entry name" value="Thioredoxin_domain"/>
</dbReference>
<proteinExistence type="predicted"/>
<sequence length="469" mass="53463">MKKRTHTAILISFFVLSLITHSFGQGYHIEATLKGLKDSSCVLGHWSYSNKQFVAKDTAKADGKGHMVFEGKTNLPGGLYLLLLPGNQKWLEFVYSGKETNFSMVTDTADFVGAMEVKGSKENQLFYAYQKELKSRVKEIENLNKTQSADASVKLKQAQDEFKNYRENFIKDNADTFTAKLLKMSSDPEVPPAPKLANGKTDSLWVFNYYKAHYWDQVDFSDERILRTPFLETKLDRYIKNLVVQTPDSLIKDTDWLVAKASANKDVKSYVVFYIINQYENPKTVGTEALWVHMANKYYLSGEMGVSEDTKKRIGEKVNTLKYLLVNKTFPTLTVTDPAGKKVDLQTVDASYTVLFFYAATCGHCKEASPVLKTFYEKNKADGVKVIAIDTEHNAEEWKSFVSTYHLDGLINGFDPLNQIDFNRKYDVVTTPTIYVLDKNKKIIARKMPVEQLDDFLNYYKKKQLASAK</sequence>
<keyword evidence="1" id="KW-0175">Coiled coil</keyword>
<dbReference type="CDD" id="cd02966">
    <property type="entry name" value="TlpA_like_family"/>
    <property type="match status" value="1"/>
</dbReference>
<dbReference type="AlphaFoldDB" id="A0A4U6CQ57"/>
<dbReference type="InterPro" id="IPR050553">
    <property type="entry name" value="Thioredoxin_ResA/DsbE_sf"/>
</dbReference>
<accession>A0A4U6CQ57</accession>
<dbReference type="InterPro" id="IPR036249">
    <property type="entry name" value="Thioredoxin-like_sf"/>
</dbReference>
<reference evidence="3 4" key="1">
    <citation type="submission" date="2019-05" db="EMBL/GenBank/DDBJ databases">
        <title>Dyadobacter AR-3-8 sp. nov., isolated from arctic soil.</title>
        <authorList>
            <person name="Chaudhary D.K."/>
        </authorList>
    </citation>
    <scope>NUCLEOTIDE SEQUENCE [LARGE SCALE GENOMIC DNA]</scope>
    <source>
        <strain evidence="3 4">AR-3-8</strain>
    </source>
</reference>
<dbReference type="PROSITE" id="PS51352">
    <property type="entry name" value="THIOREDOXIN_2"/>
    <property type="match status" value="1"/>
</dbReference>
<name>A0A4U6CQ57_9BACT</name>